<reference evidence="1 2" key="1">
    <citation type="submission" date="2016-04" db="EMBL/GenBank/DDBJ databases">
        <title>Complete genome sequence of natural rubber-degrading, novel Gram-negative bacterium, Rhizobacter gummiphilus strain NS21.</title>
        <authorList>
            <person name="Tabata M."/>
            <person name="Kasai D."/>
            <person name="Fukuda M."/>
        </authorList>
    </citation>
    <scope>NUCLEOTIDE SEQUENCE [LARGE SCALE GENOMIC DNA]</scope>
    <source>
        <strain evidence="1 2">NS21</strain>
    </source>
</reference>
<accession>A0A1W6L9P4</accession>
<name>A0A1W6L9P4_9BURK</name>
<keyword evidence="2" id="KW-1185">Reference proteome</keyword>
<evidence type="ECO:0000313" key="1">
    <source>
        <dbReference type="EMBL" id="ARN21005.1"/>
    </source>
</evidence>
<gene>
    <name evidence="1" type="ORF">A4W93_14490</name>
</gene>
<sequence length="62" mass="7252">MSSFNSLQRGIRQRAFRQRQEAQRTLCKKLRLLRVEDNHSLGNRPSAVVLEATLQSRRNSSR</sequence>
<organism evidence="1 2">
    <name type="scientific">Piscinibacter gummiphilus</name>
    <dbReference type="NCBI Taxonomy" id="946333"/>
    <lineage>
        <taxon>Bacteria</taxon>
        <taxon>Pseudomonadati</taxon>
        <taxon>Pseudomonadota</taxon>
        <taxon>Betaproteobacteria</taxon>
        <taxon>Burkholderiales</taxon>
        <taxon>Sphaerotilaceae</taxon>
        <taxon>Piscinibacter</taxon>
    </lineage>
</organism>
<dbReference type="AlphaFoldDB" id="A0A1W6L9P4"/>
<proteinExistence type="predicted"/>
<evidence type="ECO:0000313" key="2">
    <source>
        <dbReference type="Proteomes" id="UP000193427"/>
    </source>
</evidence>
<dbReference type="Proteomes" id="UP000193427">
    <property type="component" value="Chromosome"/>
</dbReference>
<protein>
    <submittedName>
        <fullName evidence="1">Uncharacterized protein</fullName>
    </submittedName>
</protein>
<dbReference type="KEGG" id="rgu:A4W93_14490"/>
<dbReference type="EMBL" id="CP015118">
    <property type="protein sequence ID" value="ARN21005.1"/>
    <property type="molecule type" value="Genomic_DNA"/>
</dbReference>